<keyword evidence="12" id="KW-0460">Magnesium</keyword>
<dbReference type="NCBIfam" id="NF009455">
    <property type="entry name" value="PRK12815.1"/>
    <property type="match status" value="1"/>
</dbReference>
<evidence type="ECO:0000256" key="4">
    <source>
        <dbReference type="ARBA" id="ARBA00009799"/>
    </source>
</evidence>
<feature type="binding site" evidence="19">
    <location>
        <position position="312"/>
    </location>
    <ligand>
        <name>Mg(2+)</name>
        <dbReference type="ChEBI" id="CHEBI:18420"/>
        <label>2</label>
    </ligand>
</feature>
<organism evidence="22 23">
    <name type="scientific">Tritonibacter scottomollicae</name>
    <name type="common">Epibacterium scottomollicae</name>
    <dbReference type="NCBI Taxonomy" id="483013"/>
    <lineage>
        <taxon>Bacteria</taxon>
        <taxon>Pseudomonadati</taxon>
        <taxon>Pseudomonadota</taxon>
        <taxon>Alphaproteobacteria</taxon>
        <taxon>Rhodobacterales</taxon>
        <taxon>Paracoccaceae</taxon>
        <taxon>Tritonibacter</taxon>
    </lineage>
</organism>
<feature type="binding site" evidence="19">
    <location>
        <position position="312"/>
    </location>
    <ligand>
        <name>Mn(2+)</name>
        <dbReference type="ChEBI" id="CHEBI:29035"/>
        <label>1</label>
    </ligand>
</feature>
<evidence type="ECO:0000256" key="6">
    <source>
        <dbReference type="ARBA" id="ARBA00022598"/>
    </source>
</evidence>
<dbReference type="PANTHER" id="PTHR11405:SF53">
    <property type="entry name" value="CARBAMOYL-PHOSPHATE SYNTHASE [AMMONIA], MITOCHONDRIAL"/>
    <property type="match status" value="1"/>
</dbReference>
<dbReference type="SUPFAM" id="SSF48108">
    <property type="entry name" value="Carbamoyl phosphate synthetase, large subunit connection domain"/>
    <property type="match status" value="1"/>
</dbReference>
<dbReference type="FunFam" id="3.30.470.20:FF:000007">
    <property type="entry name" value="Carbamoyl-phosphate synthase large chain"/>
    <property type="match status" value="1"/>
</dbReference>
<dbReference type="Proteomes" id="UP000237718">
    <property type="component" value="Unassembled WGS sequence"/>
</dbReference>
<keyword evidence="11 19" id="KW-0067">ATP-binding</keyword>
<dbReference type="InterPro" id="IPR013815">
    <property type="entry name" value="ATP_grasp_subdomain_1"/>
</dbReference>
<feature type="binding site" evidence="19">
    <location>
        <position position="312"/>
    </location>
    <ligand>
        <name>Mg(2+)</name>
        <dbReference type="ChEBI" id="CHEBI:18420"/>
        <label>1</label>
    </ligand>
</feature>
<evidence type="ECO:0000256" key="9">
    <source>
        <dbReference type="ARBA" id="ARBA00022737"/>
    </source>
</evidence>
<dbReference type="FunFam" id="3.30.470.20:FF:000013">
    <property type="entry name" value="Carbamoyl-phosphate synthase large chain"/>
    <property type="match status" value="1"/>
</dbReference>
<feature type="binding site" evidence="19">
    <location>
        <position position="790"/>
    </location>
    <ligand>
        <name>ATP</name>
        <dbReference type="ChEBI" id="CHEBI:30616"/>
        <label>2</label>
    </ligand>
</feature>
<evidence type="ECO:0000256" key="13">
    <source>
        <dbReference type="ARBA" id="ARBA00022975"/>
    </source>
</evidence>
<evidence type="ECO:0000259" key="20">
    <source>
        <dbReference type="PROSITE" id="PS50975"/>
    </source>
</evidence>
<feature type="binding site" evidence="19">
    <location>
        <position position="255"/>
    </location>
    <ligand>
        <name>ATP</name>
        <dbReference type="ChEBI" id="CHEBI:30616"/>
        <label>1</label>
    </ligand>
</feature>
<feature type="binding site" evidence="19">
    <location>
        <position position="870"/>
    </location>
    <ligand>
        <name>Mn(2+)</name>
        <dbReference type="ChEBI" id="CHEBI:29035"/>
        <label>3</label>
    </ligand>
</feature>
<evidence type="ECO:0000256" key="7">
    <source>
        <dbReference type="ARBA" id="ARBA00022605"/>
    </source>
</evidence>
<dbReference type="HAMAP" id="MF_01210_A">
    <property type="entry name" value="CPSase_L_chain_A"/>
    <property type="match status" value="1"/>
</dbReference>
<dbReference type="Pfam" id="PF25596">
    <property type="entry name" value="CPSase_L_D1"/>
    <property type="match status" value="2"/>
</dbReference>
<comment type="pathway">
    <text evidence="3 19">Amino-acid biosynthesis; L-arginine biosynthesis; carbamoyl phosphate from bicarbonate: step 1/1.</text>
</comment>
<feature type="binding site" evidence="19">
    <location>
        <position position="870"/>
    </location>
    <ligand>
        <name>Mg(2+)</name>
        <dbReference type="ChEBI" id="CHEBI:18420"/>
        <label>3</label>
    </ligand>
</feature>
<feature type="binding site" evidence="19">
    <location>
        <position position="188"/>
    </location>
    <ligand>
        <name>ATP</name>
        <dbReference type="ChEBI" id="CHEBI:30616"/>
        <label>1</label>
    </ligand>
</feature>
<dbReference type="NCBIfam" id="NF003671">
    <property type="entry name" value="PRK05294.1"/>
    <property type="match status" value="1"/>
</dbReference>
<feature type="binding site" evidence="19">
    <location>
        <position position="312"/>
    </location>
    <ligand>
        <name>ATP</name>
        <dbReference type="ChEBI" id="CHEBI:30616"/>
        <label>1</label>
    </ligand>
</feature>
<keyword evidence="9 19" id="KW-0677">Repeat</keyword>
<dbReference type="SMART" id="SM00851">
    <property type="entry name" value="MGS"/>
    <property type="match status" value="1"/>
</dbReference>
<dbReference type="InterPro" id="IPR005480">
    <property type="entry name" value="CPSase_lsu_oligo"/>
</dbReference>
<comment type="catalytic activity">
    <reaction evidence="15 19">
        <text>hydrogencarbonate + NH4(+) + 2 ATP = carbamoyl phosphate + 2 ADP + phosphate + 2 H(+)</text>
        <dbReference type="Rhea" id="RHEA:18029"/>
        <dbReference type="ChEBI" id="CHEBI:15378"/>
        <dbReference type="ChEBI" id="CHEBI:17544"/>
        <dbReference type="ChEBI" id="CHEBI:28938"/>
        <dbReference type="ChEBI" id="CHEBI:30616"/>
        <dbReference type="ChEBI" id="CHEBI:43474"/>
        <dbReference type="ChEBI" id="CHEBI:58228"/>
        <dbReference type="ChEBI" id="CHEBI:456216"/>
        <dbReference type="EC" id="6.3.4.16"/>
    </reaction>
</comment>
<feature type="binding site" evidence="19">
    <location>
        <position position="815"/>
    </location>
    <ligand>
        <name>ATP</name>
        <dbReference type="ChEBI" id="CHEBI:30616"/>
        <label>2</label>
    </ligand>
</feature>
<comment type="cofactor">
    <cofactor evidence="19">
        <name>Mg(2+)</name>
        <dbReference type="ChEBI" id="CHEBI:18420"/>
    </cofactor>
    <cofactor evidence="19">
        <name>Mn(2+)</name>
        <dbReference type="ChEBI" id="CHEBI:29035"/>
    </cofactor>
    <text evidence="19">Binds 4 Mg(2+) or Mn(2+) ions per subunit.</text>
</comment>
<dbReference type="SUPFAM" id="SSF52440">
    <property type="entry name" value="PreATP-grasp domain"/>
    <property type="match status" value="2"/>
</dbReference>
<feature type="binding site" evidence="19">
    <location>
        <position position="870"/>
    </location>
    <ligand>
        <name>ATP</name>
        <dbReference type="ChEBI" id="CHEBI:30616"/>
        <label>2</label>
    </ligand>
</feature>
<feature type="binding site" evidence="19">
    <location>
        <position position="129"/>
    </location>
    <ligand>
        <name>ATP</name>
        <dbReference type="ChEBI" id="CHEBI:30616"/>
        <label>1</label>
    </ligand>
</feature>
<feature type="domain" description="ATP-grasp" evidence="20">
    <location>
        <begin position="708"/>
        <end position="899"/>
    </location>
</feature>
<dbReference type="AlphaFoldDB" id="A0A2T1AK52"/>
<dbReference type="GO" id="GO:0006526">
    <property type="term" value="P:L-arginine biosynthetic process"/>
    <property type="evidence" value="ECO:0007669"/>
    <property type="project" value="UniProtKB-UniRule"/>
</dbReference>
<keyword evidence="5 19" id="KW-0055">Arginine biosynthesis</keyword>
<feature type="binding site" evidence="19">
    <location>
        <position position="189"/>
    </location>
    <ligand>
        <name>ATP</name>
        <dbReference type="ChEBI" id="CHEBI:30616"/>
        <label>1</label>
    </ligand>
</feature>
<dbReference type="InterPro" id="IPR006275">
    <property type="entry name" value="CPSase_lsu"/>
</dbReference>
<accession>A0A2T1AK52</accession>
<dbReference type="Gene3D" id="3.30.1490.20">
    <property type="entry name" value="ATP-grasp fold, A domain"/>
    <property type="match status" value="1"/>
</dbReference>
<feature type="binding site" evidence="19">
    <location>
        <position position="783"/>
    </location>
    <ligand>
        <name>ATP</name>
        <dbReference type="ChEBI" id="CHEBI:30616"/>
        <label>2</label>
    </ligand>
</feature>
<dbReference type="FunFam" id="3.40.50.20:FF:000001">
    <property type="entry name" value="Carbamoyl-phosphate synthase large chain"/>
    <property type="match status" value="1"/>
</dbReference>
<comment type="similarity">
    <text evidence="4 19">Belongs to the CarB family.</text>
</comment>
<feature type="binding site" evidence="19">
    <location>
        <position position="223"/>
    </location>
    <ligand>
        <name>ATP</name>
        <dbReference type="ChEBI" id="CHEBI:30616"/>
        <label>1</label>
    </ligand>
</feature>
<dbReference type="GO" id="GO:0046872">
    <property type="term" value="F:metal ion binding"/>
    <property type="evidence" value="ECO:0007669"/>
    <property type="project" value="UniProtKB-KW"/>
</dbReference>
<feature type="binding site" evidence="19">
    <location>
        <position position="858"/>
    </location>
    <ligand>
        <name>ATP</name>
        <dbReference type="ChEBI" id="CHEBI:30616"/>
        <label>2</label>
    </ligand>
</feature>
<feature type="binding site" evidence="19">
    <location>
        <position position="228"/>
    </location>
    <ligand>
        <name>ATP</name>
        <dbReference type="ChEBI" id="CHEBI:30616"/>
        <label>1</label>
    </ligand>
</feature>
<dbReference type="PROSITE" id="PS00866">
    <property type="entry name" value="CPSASE_1"/>
    <property type="match status" value="1"/>
</dbReference>
<dbReference type="Gene3D" id="3.40.50.20">
    <property type="match status" value="2"/>
</dbReference>
<evidence type="ECO:0000313" key="23">
    <source>
        <dbReference type="Proteomes" id="UP000237718"/>
    </source>
</evidence>
<feature type="binding site" evidence="19">
    <location>
        <position position="314"/>
    </location>
    <ligand>
        <name>Mg(2+)</name>
        <dbReference type="ChEBI" id="CHEBI:18420"/>
        <label>2</label>
    </ligand>
</feature>
<feature type="binding site" evidence="19">
    <location>
        <position position="872"/>
    </location>
    <ligand>
        <name>Mn(2+)</name>
        <dbReference type="ChEBI" id="CHEBI:29035"/>
        <label>4</label>
    </ligand>
</feature>
<feature type="region of interest" description="Allosteric domain" evidence="19">
    <location>
        <begin position="987"/>
        <end position="1120"/>
    </location>
</feature>
<feature type="binding site" evidence="19">
    <location>
        <position position="298"/>
    </location>
    <ligand>
        <name>ATP</name>
        <dbReference type="ChEBI" id="CHEBI:30616"/>
        <label>1</label>
    </ligand>
</feature>
<feature type="binding site" evidence="19">
    <location>
        <position position="312"/>
    </location>
    <ligand>
        <name>Mn(2+)</name>
        <dbReference type="ChEBI" id="CHEBI:29035"/>
        <label>2</label>
    </ligand>
</feature>
<dbReference type="PRINTS" id="PR00098">
    <property type="entry name" value="CPSASE"/>
</dbReference>
<dbReference type="InterPro" id="IPR016185">
    <property type="entry name" value="PreATP-grasp_dom_sf"/>
</dbReference>
<proteinExistence type="inferred from homology"/>
<dbReference type="InterPro" id="IPR036914">
    <property type="entry name" value="MGS-like_dom_sf"/>
</dbReference>
<dbReference type="SUPFAM" id="SSF56059">
    <property type="entry name" value="Glutathione synthetase ATP-binding domain-like"/>
    <property type="match status" value="2"/>
</dbReference>
<comment type="cofactor">
    <cofactor evidence="1">
        <name>Mn(2+)</name>
        <dbReference type="ChEBI" id="CHEBI:29035"/>
    </cofactor>
</comment>
<dbReference type="SMART" id="SM01096">
    <property type="entry name" value="CPSase_L_D3"/>
    <property type="match status" value="1"/>
</dbReference>
<dbReference type="PANTHER" id="PTHR11405">
    <property type="entry name" value="CARBAMOYLTRANSFERASE FAMILY MEMBER"/>
    <property type="match status" value="1"/>
</dbReference>
<dbReference type="PROSITE" id="PS00867">
    <property type="entry name" value="CPSASE_2"/>
    <property type="match status" value="2"/>
</dbReference>
<dbReference type="CDD" id="cd01424">
    <property type="entry name" value="MGS_CPS_II"/>
    <property type="match status" value="1"/>
</dbReference>
<evidence type="ECO:0000256" key="3">
    <source>
        <dbReference type="ARBA" id="ARBA00005077"/>
    </source>
</evidence>
<dbReference type="FunFam" id="1.10.1030.10:FF:000002">
    <property type="entry name" value="Carbamoyl-phosphate synthase large chain"/>
    <property type="match status" value="1"/>
</dbReference>
<dbReference type="InterPro" id="IPR033937">
    <property type="entry name" value="MGS_CPS_CarB"/>
</dbReference>
<comment type="caution">
    <text evidence="22">The sequence shown here is derived from an EMBL/GenBank/DDBJ whole genome shotgun (WGS) entry which is preliminary data.</text>
</comment>
<evidence type="ECO:0000313" key="22">
    <source>
        <dbReference type="EMBL" id="PRZ48981.1"/>
    </source>
</evidence>
<evidence type="ECO:0000259" key="21">
    <source>
        <dbReference type="PROSITE" id="PS51855"/>
    </source>
</evidence>
<dbReference type="GO" id="GO:0005524">
    <property type="term" value="F:ATP binding"/>
    <property type="evidence" value="ECO:0007669"/>
    <property type="project" value="UniProtKB-UniRule"/>
</dbReference>
<dbReference type="Gene3D" id="3.30.470.20">
    <property type="entry name" value="ATP-grasp fold, B domain"/>
    <property type="match status" value="2"/>
</dbReference>
<dbReference type="EC" id="6.3.4.16" evidence="19"/>
<comment type="caution">
    <text evidence="19">Lacks conserved residue(s) required for the propagation of feature annotation.</text>
</comment>
<feature type="binding site" evidence="19">
    <location>
        <position position="816"/>
    </location>
    <ligand>
        <name>ATP</name>
        <dbReference type="ChEBI" id="CHEBI:30616"/>
        <label>2</label>
    </ligand>
</feature>
<dbReference type="PROSITE" id="PS51257">
    <property type="entry name" value="PROKAR_LIPOPROTEIN"/>
    <property type="match status" value="1"/>
</dbReference>
<comment type="domain">
    <text evidence="19">The large subunit is composed of 2 ATP-grasp domains that are involved in binding the 2 ATP molecules needed for carbamoyl phosphate synthesis. The N-terminal ATP-grasp domain (referred to as the carboxyphosphate synthetic component) catalyzes the ATP-dependent phosphorylation of hydrogencarbonate to carboxyphosphate and the subsequent nucleophilic attack by ammonia to form a carbamate intermediate. The C-terminal ATP-grasp domain (referred to as the carbamoyl phosphate synthetic component) then catalyzes the phosphorylation of carbamate with the second ATP to form the end product carbamoyl phosphate. The reactive and unstable enzyme intermediates are sequentially channeled from one active site to the next through the interior of the protein over a distance of at least 96 A.</text>
</comment>
<keyword evidence="14" id="KW-0464">Manganese</keyword>
<feature type="binding site" evidence="19">
    <location>
        <position position="256"/>
    </location>
    <ligand>
        <name>ATP</name>
        <dbReference type="ChEBI" id="CHEBI:30616"/>
        <label>1</label>
    </ligand>
</feature>
<name>A0A2T1AK52_TRISK</name>
<comment type="catalytic activity">
    <reaction evidence="16 19">
        <text>hydrogencarbonate + L-glutamine + 2 ATP + H2O = carbamoyl phosphate + L-glutamate + 2 ADP + phosphate + 2 H(+)</text>
        <dbReference type="Rhea" id="RHEA:18633"/>
        <dbReference type="ChEBI" id="CHEBI:15377"/>
        <dbReference type="ChEBI" id="CHEBI:15378"/>
        <dbReference type="ChEBI" id="CHEBI:17544"/>
        <dbReference type="ChEBI" id="CHEBI:29985"/>
        <dbReference type="ChEBI" id="CHEBI:30616"/>
        <dbReference type="ChEBI" id="CHEBI:43474"/>
        <dbReference type="ChEBI" id="CHEBI:58228"/>
        <dbReference type="ChEBI" id="CHEBI:58359"/>
        <dbReference type="ChEBI" id="CHEBI:456216"/>
        <dbReference type="EC" id="6.3.5.5"/>
    </reaction>
</comment>
<feature type="binding site" evidence="19">
    <location>
        <position position="314"/>
    </location>
    <ligand>
        <name>Mn(2+)</name>
        <dbReference type="ChEBI" id="CHEBI:29035"/>
        <label>2</label>
    </ligand>
</feature>
<feature type="region of interest" description="Carboxyphosphate synthetic domain" evidence="19">
    <location>
        <begin position="1"/>
        <end position="415"/>
    </location>
</feature>
<keyword evidence="7 19" id="KW-0028">Amino-acid biosynthesis</keyword>
<dbReference type="Pfam" id="PF02142">
    <property type="entry name" value="MGS"/>
    <property type="match status" value="1"/>
</dbReference>
<feature type="domain" description="ATP-grasp" evidence="20">
    <location>
        <begin position="133"/>
        <end position="341"/>
    </location>
</feature>
<evidence type="ECO:0000256" key="16">
    <source>
        <dbReference type="ARBA" id="ARBA00048816"/>
    </source>
</evidence>
<dbReference type="NCBIfam" id="TIGR01369">
    <property type="entry name" value="CPSaseII_lrg"/>
    <property type="match status" value="1"/>
</dbReference>
<evidence type="ECO:0000256" key="11">
    <source>
        <dbReference type="ARBA" id="ARBA00022840"/>
    </source>
</evidence>
<comment type="function">
    <text evidence="17 19">Large subunit of the glutamine-dependent carbamoyl phosphate synthetase (CPSase). CPSase catalyzes the formation of carbamoyl phosphate from the ammonia moiety of glutamine, carbonate, and phosphate donated by ATP, constituting the first step of 2 biosynthetic pathways, one leading to arginine and/or urea and the other to pyrimidine nucleotides. The large subunit (synthetase) binds the substrates ammonia (free or transferred from glutamine from the small subunit), hydrogencarbonate and ATP and carries out an ATP-coupled ligase reaction, activating hydrogencarbonate by forming carboxy phosphate which reacts with ammonia to form carbamoyl phosphate.</text>
</comment>
<dbReference type="InterPro" id="IPR058047">
    <property type="entry name" value="CPSase_preATP-grasp"/>
</dbReference>
<keyword evidence="6 19" id="KW-0436">Ligase</keyword>
<protein>
    <recommendedName>
        <fullName evidence="19">Carbamoyl phosphate synthase large chain</fullName>
        <ecNumber evidence="19">6.3.4.16</ecNumber>
        <ecNumber evidence="19">6.3.5.5</ecNumber>
    </recommendedName>
    <alternativeName>
        <fullName evidence="19">Carbamoyl phosphate synthetase ammonia chain</fullName>
    </alternativeName>
</protein>
<gene>
    <name evidence="19" type="primary">carB</name>
    <name evidence="22" type="ORF">CLV89_103296</name>
</gene>
<keyword evidence="13 19" id="KW-0665">Pyrimidine biosynthesis</keyword>
<evidence type="ECO:0000256" key="18">
    <source>
        <dbReference type="ARBA" id="ARBA00062056"/>
    </source>
</evidence>
<feature type="binding site" evidence="19">
    <location>
        <position position="870"/>
    </location>
    <ligand>
        <name>Mn(2+)</name>
        <dbReference type="ChEBI" id="CHEBI:29035"/>
        <label>4</label>
    </ligand>
</feature>
<feature type="binding site" evidence="19">
    <location>
        <position position="221"/>
    </location>
    <ligand>
        <name>ATP</name>
        <dbReference type="ChEBI" id="CHEBI:30616"/>
        <label>1</label>
    </ligand>
</feature>
<evidence type="ECO:0000256" key="14">
    <source>
        <dbReference type="ARBA" id="ARBA00023211"/>
    </source>
</evidence>
<reference evidence="22 23" key="1">
    <citation type="submission" date="2018-03" db="EMBL/GenBank/DDBJ databases">
        <title>Genomic Encyclopedia of Archaeal and Bacterial Type Strains, Phase II (KMG-II): from individual species to whole genera.</title>
        <authorList>
            <person name="Goeker M."/>
        </authorList>
    </citation>
    <scope>NUCLEOTIDE SEQUENCE [LARGE SCALE GENOMIC DNA]</scope>
    <source>
        <strain evidence="22 23">DSM 25328</strain>
    </source>
</reference>
<feature type="binding site" evidence="19">
    <location>
        <position position="858"/>
    </location>
    <ligand>
        <name>Mn(2+)</name>
        <dbReference type="ChEBI" id="CHEBI:29035"/>
        <label>3</label>
    </ligand>
</feature>
<dbReference type="Pfam" id="PF02787">
    <property type="entry name" value="CPSase_L_D3"/>
    <property type="match status" value="1"/>
</dbReference>
<feature type="binding site" evidence="19">
    <location>
        <position position="858"/>
    </location>
    <ligand>
        <name>Mg(2+)</name>
        <dbReference type="ChEBI" id="CHEBI:18420"/>
        <label>3</label>
    </ligand>
</feature>
<feature type="binding site" evidence="19">
    <location>
        <position position="298"/>
    </location>
    <ligand>
        <name>Mn(2+)</name>
        <dbReference type="ChEBI" id="CHEBI:29035"/>
        <label>1</label>
    </ligand>
</feature>
<feature type="binding site" evidence="19">
    <location>
        <position position="785"/>
    </location>
    <ligand>
        <name>ATP</name>
        <dbReference type="ChEBI" id="CHEBI:30616"/>
        <label>2</label>
    </ligand>
</feature>
<dbReference type="InterPro" id="IPR011761">
    <property type="entry name" value="ATP-grasp"/>
</dbReference>
<dbReference type="RefSeq" id="WP_106162993.1">
    <property type="nucleotide sequence ID" value="NZ_JAGDDX010000001.1"/>
</dbReference>
<sequence length="1120" mass="121291">MPKRTDIQSIMIIGAGPIVIGQACEFDYSGAQACKALREEGYRVILVNSNPATIMTDPGLADATYIEPITPEVVAKIIEKERPDALLPTMGGQTGLNTSLALEEMGVLEKFGVEMIGAKREAIEMAEDRKLFREAMDRLGLENPKATIVTAPTKDDGKADLDAGVAKALETLDYVGLPAIIRPAFTLGGTGGGVAYNREDYIHYCRSGMDASPVNQILVDESLLGWKEYEMEVVRDKADNAIIVCSIENIDPMGVHTGDSITVAPALTLTDKEYQMMRSASIAVLREIGVETGGSNVQWAVNPDDGRMVVIEMNPRVSRSSALASKATGFPIAKIAAKLAVGYTLDELDNDITKVTPASFEPSIDYVVTKIPKFAFEKFPGSEPFLTTAMKSVGETMAIGRTIHESMQKALASMESGLTGFDEVTIPGVTAGHWESVGSDDKAAVIKAISQQTPDRLRTIAQAMRHGLSNDEIFGVTKFDPWFLARIREIIDAERDVRKNGLPMREDGLRALKMLGFTDARLGLLTGRDEDNVRRARHNLGVKAVFKRIDTCAAEFEAQTPYMYSTYESPMMGEVECEARPSDRKKVVILGGGPNRIGQGIEFDYCCCHACYALTDAGYETIMVNCNPETVSTDYDTSDRLYFEPLTMEHVMEILRVEQDNGTLHGVIVQFGGQTPLKLANALEAEGIPILGTTPDAIDLAEDRERFQTLVNELGLKQPKNGIASTDAQALEIAGEIGFPLVIRPSYVLGGRAMEIVRDMDHLKRYINEAVVVSGDSPVLLDSYLSGAVELDVDAICDGTDVHVAGIMQHIEEAGVHSGDSACSLPPYSLDKDIIEEIKVQTFALAKALNVVGLMNIQFAVKDGDIYLIEVNPRASRTVPFVAKATDSAIASIAARVMAGEPLSNFPKRAPYEPDAGYDVNTPMADPMTLADPNMPWFSVKEAVLPFARFPGVDTILGPEMRSTGEVMGWDRSFARAFLKAQMGAGMVLPASGRAFISIRDTDKTEVMLDTARILLGQGFELVATRGTQGWLAGHGVACSVVNKVYEGRPHVVDMLKDGGIQLVLNTTEGAQAVEDSKPMREVALYDKIPYFTTAAGAHAAARAIQAQAEGEVEVKSLQG</sequence>
<feature type="binding site" evidence="19">
    <location>
        <position position="298"/>
    </location>
    <ligand>
        <name>Mg(2+)</name>
        <dbReference type="ChEBI" id="CHEBI:18420"/>
        <label>1</label>
    </ligand>
</feature>
<feature type="binding site" evidence="19">
    <location>
        <position position="182"/>
    </location>
    <ligand>
        <name>ATP</name>
        <dbReference type="ChEBI" id="CHEBI:30616"/>
        <label>1</label>
    </ligand>
</feature>
<keyword evidence="8" id="KW-0479">Metal-binding</keyword>
<dbReference type="InterPro" id="IPR005483">
    <property type="entry name" value="CPSase_dom"/>
</dbReference>
<feature type="domain" description="MGS-like" evidence="21">
    <location>
        <begin position="987"/>
        <end position="1120"/>
    </location>
</feature>
<dbReference type="InterPro" id="IPR036897">
    <property type="entry name" value="CarbamoylP_synth_lsu_oligo_sf"/>
</dbReference>
<dbReference type="GO" id="GO:0044205">
    <property type="term" value="P:'de novo' UMP biosynthetic process"/>
    <property type="evidence" value="ECO:0007669"/>
    <property type="project" value="UniProtKB-UniRule"/>
</dbReference>
<evidence type="ECO:0000256" key="17">
    <source>
        <dbReference type="ARBA" id="ARBA00057223"/>
    </source>
</evidence>
<dbReference type="HAMAP" id="MF_01210_B">
    <property type="entry name" value="CPSase_L_chain_B"/>
    <property type="match status" value="1"/>
</dbReference>
<dbReference type="PROSITE" id="PS51855">
    <property type="entry name" value="MGS"/>
    <property type="match status" value="1"/>
</dbReference>
<feature type="binding site" evidence="19">
    <location>
        <position position="870"/>
    </location>
    <ligand>
        <name>Mg(2+)</name>
        <dbReference type="ChEBI" id="CHEBI:18420"/>
        <label>4</label>
    </ligand>
</feature>
<evidence type="ECO:0000256" key="10">
    <source>
        <dbReference type="ARBA" id="ARBA00022741"/>
    </source>
</evidence>
<dbReference type="InterPro" id="IPR011607">
    <property type="entry name" value="MGS-like_dom"/>
</dbReference>
<evidence type="ECO:0000256" key="12">
    <source>
        <dbReference type="ARBA" id="ARBA00022842"/>
    </source>
</evidence>
<dbReference type="UniPathway" id="UPA00068">
    <property type="reaction ID" value="UER00171"/>
</dbReference>
<evidence type="ECO:0000256" key="1">
    <source>
        <dbReference type="ARBA" id="ARBA00001936"/>
    </source>
</evidence>
<dbReference type="GO" id="GO:0006541">
    <property type="term" value="P:glutamine metabolic process"/>
    <property type="evidence" value="ECO:0007669"/>
    <property type="project" value="TreeGrafter"/>
</dbReference>
<dbReference type="EMBL" id="PVUF01000003">
    <property type="protein sequence ID" value="PRZ48981.1"/>
    <property type="molecule type" value="Genomic_DNA"/>
</dbReference>
<comment type="pathway">
    <text evidence="2 19">Pyrimidine metabolism; UMP biosynthesis via de novo pathway; (S)-dihydroorotate from bicarbonate: step 1/3.</text>
</comment>
<dbReference type="Gene3D" id="3.40.50.1380">
    <property type="entry name" value="Methylglyoxal synthase-like domain"/>
    <property type="match status" value="1"/>
</dbReference>
<evidence type="ECO:0000256" key="19">
    <source>
        <dbReference type="HAMAP-Rule" id="MF_01210"/>
    </source>
</evidence>
<dbReference type="Pfam" id="PF02786">
    <property type="entry name" value="CPSase_L_D2"/>
    <property type="match status" value="2"/>
</dbReference>
<dbReference type="Gene3D" id="1.10.1030.10">
    <property type="entry name" value="Carbamoyl-phosphate synthetase, large subunit oligomerisation domain"/>
    <property type="match status" value="1"/>
</dbReference>
<comment type="subunit">
    <text evidence="18 19">Composed of two chains; the small (or glutamine) chain promotes the hydrolysis of glutamine to ammonia, which is used by the large (or ammonia) chain to synthesize carbamoyl phosphate. Tetramer of heterodimers (alpha,beta)4.</text>
</comment>
<feature type="binding site" evidence="19">
    <location>
        <position position="254"/>
    </location>
    <ligand>
        <name>ATP</name>
        <dbReference type="ChEBI" id="CHEBI:30616"/>
        <label>1</label>
    </ligand>
</feature>
<dbReference type="InterPro" id="IPR005479">
    <property type="entry name" value="CPAse_ATP-bd"/>
</dbReference>
<feature type="binding site" evidence="19">
    <location>
        <position position="817"/>
    </location>
    <ligand>
        <name>ATP</name>
        <dbReference type="ChEBI" id="CHEBI:30616"/>
        <label>2</label>
    </ligand>
</feature>
<dbReference type="SUPFAM" id="SSF52335">
    <property type="entry name" value="Methylglyoxal synthase-like"/>
    <property type="match status" value="1"/>
</dbReference>
<evidence type="ECO:0000256" key="8">
    <source>
        <dbReference type="ARBA" id="ARBA00022723"/>
    </source>
</evidence>
<dbReference type="FunFam" id="3.40.50.20:FF:000003">
    <property type="entry name" value="Carbamoyl-phosphate synthase large chain"/>
    <property type="match status" value="1"/>
</dbReference>
<dbReference type="PROSITE" id="PS50975">
    <property type="entry name" value="ATP_GRASP"/>
    <property type="match status" value="2"/>
</dbReference>
<feature type="binding site" evidence="19">
    <location>
        <position position="818"/>
    </location>
    <ligand>
        <name>ATP</name>
        <dbReference type="ChEBI" id="CHEBI:30616"/>
        <label>2</label>
    </ligand>
</feature>
<dbReference type="GO" id="GO:0004088">
    <property type="term" value="F:carbamoyl-phosphate synthase (glutamine-hydrolyzing) activity"/>
    <property type="evidence" value="ECO:0007669"/>
    <property type="project" value="UniProtKB-UniRule"/>
</dbReference>
<evidence type="ECO:0000256" key="2">
    <source>
        <dbReference type="ARBA" id="ARBA00004812"/>
    </source>
</evidence>
<dbReference type="GO" id="GO:0004087">
    <property type="term" value="F:carbamoyl-phosphate synthase (ammonia) activity"/>
    <property type="evidence" value="ECO:0007669"/>
    <property type="project" value="UniProtKB-EC"/>
</dbReference>
<feature type="binding site" evidence="19">
    <location>
        <position position="744"/>
    </location>
    <ligand>
        <name>ATP</name>
        <dbReference type="ChEBI" id="CHEBI:30616"/>
        <label>2</label>
    </ligand>
</feature>
<dbReference type="EC" id="6.3.5.5" evidence="19"/>
<feature type="binding site" evidence="19">
    <location>
        <position position="872"/>
    </location>
    <ligand>
        <name>Mg(2+)</name>
        <dbReference type="ChEBI" id="CHEBI:18420"/>
        <label>4</label>
    </ligand>
</feature>
<dbReference type="GO" id="GO:0005737">
    <property type="term" value="C:cytoplasm"/>
    <property type="evidence" value="ECO:0007669"/>
    <property type="project" value="TreeGrafter"/>
</dbReference>
<dbReference type="UniPathway" id="UPA00070">
    <property type="reaction ID" value="UER00115"/>
</dbReference>
<keyword evidence="10 19" id="KW-0547">Nucleotide-binding</keyword>
<evidence type="ECO:0000256" key="5">
    <source>
        <dbReference type="ARBA" id="ARBA00022571"/>
    </source>
</evidence>
<evidence type="ECO:0000256" key="15">
    <source>
        <dbReference type="ARBA" id="ARBA00047359"/>
    </source>
</evidence>
<dbReference type="OrthoDB" id="9804197at2"/>